<accession>A0A455SHW1</accession>
<dbReference type="SUPFAM" id="SSF53850">
    <property type="entry name" value="Periplasmic binding protein-like II"/>
    <property type="match status" value="1"/>
</dbReference>
<dbReference type="PANTHER" id="PTHR43649:SF12">
    <property type="entry name" value="DIACETYLCHITOBIOSE BINDING PROTEIN DASA"/>
    <property type="match status" value="1"/>
</dbReference>
<name>A0A455SHW1_9CHLR</name>
<dbReference type="InterPro" id="IPR006059">
    <property type="entry name" value="SBP"/>
</dbReference>
<dbReference type="PANTHER" id="PTHR43649">
    <property type="entry name" value="ARABINOSE-BINDING PROTEIN-RELATED"/>
    <property type="match status" value="1"/>
</dbReference>
<organism evidence="1">
    <name type="scientific">Thermosporothrix sp. COM3</name>
    <dbReference type="NCBI Taxonomy" id="2490863"/>
    <lineage>
        <taxon>Bacteria</taxon>
        <taxon>Bacillati</taxon>
        <taxon>Chloroflexota</taxon>
        <taxon>Ktedonobacteria</taxon>
        <taxon>Ktedonobacterales</taxon>
        <taxon>Thermosporotrichaceae</taxon>
        <taxon>Thermosporothrix</taxon>
    </lineage>
</organism>
<evidence type="ECO:0000313" key="1">
    <source>
        <dbReference type="EMBL" id="BBH87150.1"/>
    </source>
</evidence>
<proteinExistence type="predicted"/>
<gene>
    <name evidence="1" type="ORF">KTC_19010</name>
</gene>
<dbReference type="AlphaFoldDB" id="A0A455SHW1"/>
<dbReference type="Pfam" id="PF01547">
    <property type="entry name" value="SBP_bac_1"/>
    <property type="match status" value="1"/>
</dbReference>
<dbReference type="InterPro" id="IPR050490">
    <property type="entry name" value="Bact_solute-bd_prot1"/>
</dbReference>
<reference evidence="1" key="1">
    <citation type="submission" date="2018-12" db="EMBL/GenBank/DDBJ databases">
        <title>Novel natural products biosynthetic potential of the class Ktedonobacteria.</title>
        <authorList>
            <person name="Zheng Y."/>
            <person name="Saitou A."/>
            <person name="Wang C.M."/>
            <person name="Toyoda A."/>
            <person name="Minakuchi Y."/>
            <person name="Sekiguchi Y."/>
            <person name="Ueda K."/>
            <person name="Takano H."/>
            <person name="Sakai Y."/>
            <person name="Yokota A."/>
            <person name="Yabe S."/>
        </authorList>
    </citation>
    <scope>NUCLEOTIDE SEQUENCE</scope>
    <source>
        <strain evidence="1">COM3</strain>
    </source>
</reference>
<protein>
    <submittedName>
        <fullName evidence="1">ABC transporter substrate-binding protein</fullName>
    </submittedName>
</protein>
<dbReference type="CDD" id="cd13585">
    <property type="entry name" value="PBP2_TMBP_like"/>
    <property type="match status" value="1"/>
</dbReference>
<dbReference type="EMBL" id="AP019376">
    <property type="protein sequence ID" value="BBH87150.1"/>
    <property type="molecule type" value="Genomic_DNA"/>
</dbReference>
<dbReference type="Gene3D" id="3.40.190.10">
    <property type="entry name" value="Periplasmic binding protein-like II"/>
    <property type="match status" value="1"/>
</dbReference>
<sequence>MNDRLSSLPLVKANRRTFLSHSLALGASLAGIGTLLQSCGGGNANSNGAIKWSTWAGAKTSKRLQEFTDRYNRDHNANVKFAPIPSYDDYLPKILTQLNGGIAPDVFYAADEHIIKLIQNKTIEELTPLLAKSDSVVKESDYFPGMWGAARTRSGKIYGIPVDCNPIVLWYNKKVLQEAGITEMPAELYKQGKWTRDVFQQMIDKITANKKRGYILASDSMLYHYSWAINNGGRIYDKDGYGDFIADQDAKTVEAFEWLAENVRAKKFAYASSLPSNQSEDLMFTANQVGFLSAGRYYLSTFKGARAKGLDYDIVPMPGTDGKSRPTGIFLAYIVLNKKTKNPTEAYKFLSNYVSKDGETLRLKDAGDAVPSVKGADQVVLDGNDPVHAQHLLDARNTGFATFASEMGTPGLSLDIVSAFDPVFLKGADVKTTLGKVAAMVNPRIKQAQSLLQ</sequence>